<dbReference type="Pfam" id="PF01869">
    <property type="entry name" value="BcrAD_BadFG"/>
    <property type="match status" value="1"/>
</dbReference>
<dbReference type="Proteomes" id="UP001209083">
    <property type="component" value="Chromosome"/>
</dbReference>
<dbReference type="PANTHER" id="PTHR43190">
    <property type="entry name" value="N-ACETYL-D-GLUCOSAMINE KINASE"/>
    <property type="match status" value="1"/>
</dbReference>
<dbReference type="PANTHER" id="PTHR43190:SF3">
    <property type="entry name" value="N-ACETYL-D-GLUCOSAMINE KINASE"/>
    <property type="match status" value="1"/>
</dbReference>
<name>A0ABY8QT96_9MICO</name>
<dbReference type="Gene3D" id="3.30.420.40">
    <property type="match status" value="2"/>
</dbReference>
<dbReference type="CDD" id="cd24007">
    <property type="entry name" value="ASKHA_NBD_eukNAGK-like"/>
    <property type="match status" value="1"/>
</dbReference>
<dbReference type="SUPFAM" id="SSF53067">
    <property type="entry name" value="Actin-like ATPase domain"/>
    <property type="match status" value="2"/>
</dbReference>
<keyword evidence="3" id="KW-1185">Reference proteome</keyword>
<sequence>MPTTPEAWPLSSSTSAQPAGRSNVVLGLDIGGSKTHAAIFVDGVISQEAFSGSANTQVVSREVAAVNLRSAYLDLGSPPVDRICAGAAGVDTDNDVRRLRLLLADVIADVPTRIAHDSRLILAAGGLSTGIAVIAGTGSAVWGTRDDGRQARAGGWGYLLGDEGGGYWTSIQAVRHTLGEYDAGRDVDQLSRDLLEACGLRTPDELIHHVHSHADRRYWARHAGVVFGNAVKGHPRAKQIVETGADALAEMIAQVADRLEIHGPVILGGGLSMHQPAVSERIRQQLSRRQISDIRVLRQDPIHGVPLLADQKIHG</sequence>
<evidence type="ECO:0000313" key="2">
    <source>
        <dbReference type="EMBL" id="WGW12232.1"/>
    </source>
</evidence>
<proteinExistence type="predicted"/>
<dbReference type="InterPro" id="IPR043129">
    <property type="entry name" value="ATPase_NBD"/>
</dbReference>
<accession>A0ABY8QT96</accession>
<dbReference type="RefSeq" id="WP_349639031.1">
    <property type="nucleotide sequence ID" value="NZ_CP090958.1"/>
</dbReference>
<dbReference type="InterPro" id="IPR002731">
    <property type="entry name" value="ATPase_BadF"/>
</dbReference>
<evidence type="ECO:0000313" key="3">
    <source>
        <dbReference type="Proteomes" id="UP001209083"/>
    </source>
</evidence>
<organism evidence="2 3">
    <name type="scientific">Saxibacter everestensis</name>
    <dbReference type="NCBI Taxonomy" id="2909229"/>
    <lineage>
        <taxon>Bacteria</taxon>
        <taxon>Bacillati</taxon>
        <taxon>Actinomycetota</taxon>
        <taxon>Actinomycetes</taxon>
        <taxon>Micrococcales</taxon>
        <taxon>Brevibacteriaceae</taxon>
        <taxon>Saxibacter</taxon>
    </lineage>
</organism>
<dbReference type="EMBL" id="CP090958">
    <property type="protein sequence ID" value="WGW12232.1"/>
    <property type="molecule type" value="Genomic_DNA"/>
</dbReference>
<feature type="domain" description="ATPase BadF/BadG/BcrA/BcrD type" evidence="1">
    <location>
        <begin position="26"/>
        <end position="292"/>
    </location>
</feature>
<protein>
    <submittedName>
        <fullName evidence="2">BadF/BadG/BcrA/BcrD ATPase family protein</fullName>
    </submittedName>
</protein>
<dbReference type="InterPro" id="IPR052519">
    <property type="entry name" value="Euk-type_GlcNAc_Kinase"/>
</dbReference>
<gene>
    <name evidence="2" type="ORF">LWF01_00250</name>
</gene>
<reference evidence="2 3" key="1">
    <citation type="submission" date="2023-05" db="EMBL/GenBank/DDBJ databases">
        <title>Lithophilousrod everest ZFBP1038 complete genpme.</title>
        <authorList>
            <person name="Tian M."/>
        </authorList>
    </citation>
    <scope>NUCLEOTIDE SEQUENCE [LARGE SCALE GENOMIC DNA]</scope>
    <source>
        <strain evidence="2 3">ZFBP1038</strain>
    </source>
</reference>
<evidence type="ECO:0000259" key="1">
    <source>
        <dbReference type="Pfam" id="PF01869"/>
    </source>
</evidence>